<dbReference type="PROSITE" id="PS01285">
    <property type="entry name" value="FA58C_1"/>
    <property type="match status" value="2"/>
</dbReference>
<keyword evidence="9 13" id="KW-0472">Membrane</keyword>
<feature type="transmembrane region" description="Helical" evidence="13">
    <location>
        <begin position="894"/>
        <end position="916"/>
    </location>
</feature>
<feature type="region of interest" description="Disordered" evidence="12">
    <location>
        <begin position="460"/>
        <end position="486"/>
    </location>
</feature>
<evidence type="ECO:0000313" key="19">
    <source>
        <dbReference type="Proteomes" id="UP001159405"/>
    </source>
</evidence>
<dbReference type="Gene3D" id="3.90.190.10">
    <property type="entry name" value="Protein tyrosine phosphatase superfamily"/>
    <property type="match status" value="2"/>
</dbReference>
<keyword evidence="19" id="KW-1185">Reference proteome</keyword>
<dbReference type="Pfam" id="PF00041">
    <property type="entry name" value="fn3"/>
    <property type="match status" value="3"/>
</dbReference>
<keyword evidence="6" id="KW-0378">Hydrolase</keyword>
<keyword evidence="13" id="KW-0812">Transmembrane</keyword>
<keyword evidence="10" id="KW-1015">Disulfide bond</keyword>
<dbReference type="CDD" id="cd00047">
    <property type="entry name" value="PTPc"/>
    <property type="match status" value="1"/>
</dbReference>
<evidence type="ECO:0000313" key="18">
    <source>
        <dbReference type="EMBL" id="CAH3187338.1"/>
    </source>
</evidence>
<dbReference type="InterPro" id="IPR050348">
    <property type="entry name" value="Protein-Tyr_Phosphatase"/>
</dbReference>
<evidence type="ECO:0000256" key="5">
    <source>
        <dbReference type="ARBA" id="ARBA00022729"/>
    </source>
</evidence>
<dbReference type="CDD" id="cd00063">
    <property type="entry name" value="FN3"/>
    <property type="match status" value="3"/>
</dbReference>
<comment type="caution">
    <text evidence="18">The sequence shown here is derived from an EMBL/GenBank/DDBJ whole genome shotgun (WGS) entry which is preliminary data.</text>
</comment>
<dbReference type="InterPro" id="IPR003595">
    <property type="entry name" value="Tyr_Pase_cat"/>
</dbReference>
<feature type="domain" description="Fibronectin type-III" evidence="17">
    <location>
        <begin position="692"/>
        <end position="773"/>
    </location>
</feature>
<dbReference type="CDD" id="cd00057">
    <property type="entry name" value="FA58C"/>
    <property type="match status" value="2"/>
</dbReference>
<dbReference type="InterPro" id="IPR029021">
    <property type="entry name" value="Prot-tyrosine_phosphatase-like"/>
</dbReference>
<evidence type="ECO:0000256" key="6">
    <source>
        <dbReference type="ARBA" id="ARBA00022801"/>
    </source>
</evidence>
<keyword evidence="8" id="KW-0904">Protein phosphatase</keyword>
<dbReference type="SMART" id="SM00194">
    <property type="entry name" value="PTPc"/>
    <property type="match status" value="2"/>
</dbReference>
<dbReference type="PROSITE" id="PS00383">
    <property type="entry name" value="TYR_PHOSPHATASE_1"/>
    <property type="match status" value="1"/>
</dbReference>
<evidence type="ECO:0000256" key="10">
    <source>
        <dbReference type="ARBA" id="ARBA00023157"/>
    </source>
</evidence>
<evidence type="ECO:0000259" key="16">
    <source>
        <dbReference type="PROSITE" id="PS50056"/>
    </source>
</evidence>
<dbReference type="SMART" id="SM00231">
    <property type="entry name" value="FA58C"/>
    <property type="match status" value="2"/>
</dbReference>
<dbReference type="SUPFAM" id="SSF49265">
    <property type="entry name" value="Fibronectin type III"/>
    <property type="match status" value="2"/>
</dbReference>
<comment type="subcellular location">
    <subcellularLocation>
        <location evidence="1">Membrane</location>
        <topology evidence="1">Single-pass membrane protein</topology>
    </subcellularLocation>
</comment>
<dbReference type="SMART" id="SM00607">
    <property type="entry name" value="FTP"/>
    <property type="match status" value="2"/>
</dbReference>
<dbReference type="InterPro" id="IPR000421">
    <property type="entry name" value="FA58C"/>
</dbReference>
<dbReference type="SMART" id="SM00404">
    <property type="entry name" value="PTPc_motif"/>
    <property type="match status" value="2"/>
</dbReference>
<feature type="non-terminal residue" evidence="18">
    <location>
        <position position="1"/>
    </location>
</feature>
<dbReference type="InterPro" id="IPR016130">
    <property type="entry name" value="Tyr_Pase_AS"/>
</dbReference>
<feature type="compositionally biased region" description="Polar residues" evidence="12">
    <location>
        <begin position="460"/>
        <end position="470"/>
    </location>
</feature>
<evidence type="ECO:0000256" key="4">
    <source>
        <dbReference type="ARBA" id="ARBA00022723"/>
    </source>
</evidence>
<dbReference type="Proteomes" id="UP001159405">
    <property type="component" value="Unassembled WGS sequence"/>
</dbReference>
<keyword evidence="5" id="KW-0732">Signal</keyword>
<organism evidence="18 19">
    <name type="scientific">Porites lobata</name>
    <dbReference type="NCBI Taxonomy" id="104759"/>
    <lineage>
        <taxon>Eukaryota</taxon>
        <taxon>Metazoa</taxon>
        <taxon>Cnidaria</taxon>
        <taxon>Anthozoa</taxon>
        <taxon>Hexacorallia</taxon>
        <taxon>Scleractinia</taxon>
        <taxon>Fungiina</taxon>
        <taxon>Poritidae</taxon>
        <taxon>Porites</taxon>
    </lineage>
</organism>
<dbReference type="PANTHER" id="PTHR19134">
    <property type="entry name" value="RECEPTOR-TYPE TYROSINE-PROTEIN PHOSPHATASE"/>
    <property type="match status" value="1"/>
</dbReference>
<dbReference type="Pfam" id="PF22633">
    <property type="entry name" value="F5_F8_type_C_2"/>
    <property type="match status" value="2"/>
</dbReference>
<dbReference type="PROSITE" id="PS50056">
    <property type="entry name" value="TYR_PHOSPHATASE_2"/>
    <property type="match status" value="2"/>
</dbReference>
<dbReference type="PANTHER" id="PTHR19134:SF562">
    <property type="entry name" value="PROTEIN-TYROSINE-PHOSPHATASE"/>
    <property type="match status" value="1"/>
</dbReference>
<evidence type="ECO:0000259" key="15">
    <source>
        <dbReference type="PROSITE" id="PS50055"/>
    </source>
</evidence>
<dbReference type="InterPro" id="IPR036116">
    <property type="entry name" value="FN3_sf"/>
</dbReference>
<dbReference type="PRINTS" id="PR00700">
    <property type="entry name" value="PRTYPHPHTASE"/>
</dbReference>
<dbReference type="InterPro" id="IPR013783">
    <property type="entry name" value="Ig-like_fold"/>
</dbReference>
<dbReference type="PROSITE" id="PS50022">
    <property type="entry name" value="FA58C_3"/>
    <property type="match status" value="2"/>
</dbReference>
<feature type="domain" description="Fibronectin type-III" evidence="17">
    <location>
        <begin position="596"/>
        <end position="691"/>
    </location>
</feature>
<dbReference type="PROSITE" id="PS50055">
    <property type="entry name" value="TYR_PHOSPHATASE_PTP"/>
    <property type="match status" value="2"/>
</dbReference>
<feature type="domain" description="Tyrosine-protein phosphatase" evidence="15">
    <location>
        <begin position="1272"/>
        <end position="1528"/>
    </location>
</feature>
<feature type="domain" description="F5/8 type C" evidence="14">
    <location>
        <begin position="442"/>
        <end position="587"/>
    </location>
</feature>
<evidence type="ECO:0000256" key="2">
    <source>
        <dbReference type="ARBA" id="ARBA00009580"/>
    </source>
</evidence>
<dbReference type="SMART" id="SM00060">
    <property type="entry name" value="FN3"/>
    <property type="match status" value="3"/>
</dbReference>
<feature type="domain" description="F5/8 type C" evidence="14">
    <location>
        <begin position="3"/>
        <end position="145"/>
    </location>
</feature>
<dbReference type="InterPro" id="IPR003961">
    <property type="entry name" value="FN3_dom"/>
</dbReference>
<dbReference type="EMBL" id="CALNXK010000536">
    <property type="protein sequence ID" value="CAH3187338.1"/>
    <property type="molecule type" value="Genomic_DNA"/>
</dbReference>
<dbReference type="InterPro" id="IPR000242">
    <property type="entry name" value="PTP_cat"/>
</dbReference>
<feature type="domain" description="Fibronectin type-III" evidence="17">
    <location>
        <begin position="775"/>
        <end position="877"/>
    </location>
</feature>
<name>A0ABN8SC58_9CNID</name>
<dbReference type="InterPro" id="IPR006585">
    <property type="entry name" value="FTP1"/>
</dbReference>
<proteinExistence type="inferred from homology"/>
<dbReference type="Pfam" id="PF00754">
    <property type="entry name" value="F5_F8_type_C"/>
    <property type="match status" value="2"/>
</dbReference>
<feature type="domain" description="Tyrosine specific protein phosphatases" evidence="16">
    <location>
        <begin position="1186"/>
        <end position="1243"/>
    </location>
</feature>
<gene>
    <name evidence="18" type="ORF">PLOB_00037215</name>
</gene>
<comment type="similarity">
    <text evidence="2">Belongs to the protein-tyrosine phosphatase family.</text>
</comment>
<reference evidence="18 19" key="1">
    <citation type="submission" date="2022-05" db="EMBL/GenBank/DDBJ databases">
        <authorList>
            <consortium name="Genoscope - CEA"/>
            <person name="William W."/>
        </authorList>
    </citation>
    <scope>NUCLEOTIDE SEQUENCE [LARGE SCALE GENOMIC DNA]</scope>
</reference>
<feature type="domain" description="Tyrosine-protein phosphatase" evidence="15">
    <location>
        <begin position="1022"/>
        <end position="1252"/>
    </location>
</feature>
<accession>A0ABN8SC58</accession>
<evidence type="ECO:0000259" key="14">
    <source>
        <dbReference type="PROSITE" id="PS50022"/>
    </source>
</evidence>
<keyword evidence="7" id="KW-0106">Calcium</keyword>
<sequence length="1541" mass="171340">GDCIDLDLGTGSGEIPDNSITASSEISEAKNGRLNEIKAWCASTGDAKPYLQIDLETIHIVCAVSTQGNPNADQWIETYTIQVSTDGTTWTNYKEHGQNKTFTGNKDRNTENKNIFSEGVLAKRLRFVVQTSHNRFCLRTEIYGVKLKPENLAFGKQTEQRRTYSGGHSWKAVDGKVGTNFDPGDQCAHTEADDPSWWRVDLGSDNVPVSEVLIVNRFSRFEGIRQRNKDYVVTLGNRANVLNNPDCIGEYTFIQFIASAVCHRNPLTTGRYLGIKTTKTQFLQLCEVEVYSRENLAYLKDTNQSSTFNHVRATGASSNAVDGNANTNFFDGSCAHTLNEKRPWWRVDLENVELVNEVYVVNRGDCCENRLNPFEIRVGINSSNGGITNPKCGDGHRVPGGQGASFFCRPSLYGRYVTIRIHERTAELNFCEVEVYSARRACQIQAIGLASSDAIPDNSFSASTHRSGNEASKGRLNGNGAWSPSGNSDDNDYLQIDLKDQFFICAVATQGSSANHWTKKYKLRYSLDNSTWLTYQEKDTDKIFNANDGRNDIVKHSLIGIVRARFIRFQPTEFSAGKALRVEVYGILTTTAPSRAPTSFRVTPSSSTSVRASWQLPTADFQMITGFRLLYRNSSSVEDPVTVITIESNSVLSHEVTGLGIFTKYEFQVLTFSLMGDGPPSSVKTVRTDVGVNWQLPPGISRNGLIAGFTVYYQKTGASGQANTVTVDGETVLLNETITGMEKYTEYDIQVSAFTYAGGGPKSSVVTERTSEDAPSFGPDNFVTELNETTFNISWAPLPTEKSNGIVILYEAKAELVLTGPRSRRAVASSKGLNTTKTFVVLKDFLTGSQYRISVRAFTVVGPGPYGPPTQLHTSNTEIKNAAEGSSGTDIIPIVVPVVLLFLLIPAVGIVIIFYLRRKRSQREGDSKTPIQRDSVGSDIGLDSTVYQTIAAVNSPTKPDDKTEKIKEDELVYSEAQDGKPKPVPASEFVAYFKSKAINGAAVLRKEFKASMLSSYEVATNNKSKNRYGNIVTYDHSRVILGKEDGDSKSDYINASYIPTYDEKTMSYIATQGPNKVTVNDFWRMIWQENCLSIVMLTNTVEQGKTKCEKYWPEKTSKYGSVTVSLQKTETFADYIIRTLTLLKGSVKREVLQYHYTTWPDRGVPNHAAALLAFRWKVHVRHQITGGPIVVHCSAGVGRTGTFIGIDAMLESAKKQDSLFIYNYVQVMRRQRPHMVQKDEQYVFLHQSVMVALVCGNTEVSSHDLLIRMNKLARCLQIIGDFEGSEEESTVALQPANIKKNRFPDILPLDNGRLILNSSEPDKDYINASFVDDYIRRDTYILTQAPLDNTINDFWRMVSQYDIGTVVMLNSLEEGKEVYPQYWPSKGSSRYGNITLEMLSESTANGITTRKISIANTEPPKKNSTVQHLQFTAWSDPNSCPDPQEILRLLTAVQKSQQQTGNGTIVFQCSDGVGRSGVAATVMSAIEKLKNEQTVDVLQTVNLIRVKRPFAVSNVEQYMLCYKTVHAYLDSFGEYANFSKR</sequence>
<evidence type="ECO:0000256" key="11">
    <source>
        <dbReference type="ARBA" id="ARBA00051722"/>
    </source>
</evidence>
<dbReference type="Pfam" id="PF00102">
    <property type="entry name" value="Y_phosphatase"/>
    <property type="match status" value="2"/>
</dbReference>
<dbReference type="Gene3D" id="2.60.40.10">
    <property type="entry name" value="Immunoglobulins"/>
    <property type="match status" value="3"/>
</dbReference>
<dbReference type="InterPro" id="IPR008979">
    <property type="entry name" value="Galactose-bd-like_sf"/>
</dbReference>
<evidence type="ECO:0000256" key="1">
    <source>
        <dbReference type="ARBA" id="ARBA00004167"/>
    </source>
</evidence>
<evidence type="ECO:0000256" key="13">
    <source>
        <dbReference type="SAM" id="Phobius"/>
    </source>
</evidence>
<dbReference type="PROSITE" id="PS50853">
    <property type="entry name" value="FN3"/>
    <property type="match status" value="3"/>
</dbReference>
<evidence type="ECO:0000256" key="7">
    <source>
        <dbReference type="ARBA" id="ARBA00022837"/>
    </source>
</evidence>
<dbReference type="SUPFAM" id="SSF49785">
    <property type="entry name" value="Galactose-binding domain-like"/>
    <property type="match status" value="4"/>
</dbReference>
<evidence type="ECO:0000256" key="8">
    <source>
        <dbReference type="ARBA" id="ARBA00022912"/>
    </source>
</evidence>
<evidence type="ECO:0000259" key="17">
    <source>
        <dbReference type="PROSITE" id="PS50853"/>
    </source>
</evidence>
<dbReference type="SUPFAM" id="SSF52799">
    <property type="entry name" value="(Phosphotyrosine protein) phosphatases II"/>
    <property type="match status" value="2"/>
</dbReference>
<comment type="catalytic activity">
    <reaction evidence="11">
        <text>O-phospho-L-tyrosyl-[protein] + H2O = L-tyrosyl-[protein] + phosphate</text>
        <dbReference type="Rhea" id="RHEA:10684"/>
        <dbReference type="Rhea" id="RHEA-COMP:10136"/>
        <dbReference type="Rhea" id="RHEA-COMP:20101"/>
        <dbReference type="ChEBI" id="CHEBI:15377"/>
        <dbReference type="ChEBI" id="CHEBI:43474"/>
        <dbReference type="ChEBI" id="CHEBI:46858"/>
        <dbReference type="ChEBI" id="CHEBI:61978"/>
        <dbReference type="EC" id="3.1.3.48"/>
    </reaction>
</comment>
<evidence type="ECO:0000256" key="12">
    <source>
        <dbReference type="SAM" id="MobiDB-lite"/>
    </source>
</evidence>
<keyword evidence="4" id="KW-0479">Metal-binding</keyword>
<dbReference type="EC" id="3.1.3.48" evidence="3"/>
<keyword evidence="13" id="KW-1133">Transmembrane helix</keyword>
<evidence type="ECO:0000256" key="9">
    <source>
        <dbReference type="ARBA" id="ARBA00023136"/>
    </source>
</evidence>
<dbReference type="Gene3D" id="2.60.120.260">
    <property type="entry name" value="Galactose-binding domain-like"/>
    <property type="match status" value="4"/>
</dbReference>
<protein>
    <recommendedName>
        <fullName evidence="3">protein-tyrosine-phosphatase</fullName>
        <ecNumber evidence="3">3.1.3.48</ecNumber>
    </recommendedName>
</protein>
<dbReference type="InterPro" id="IPR000387">
    <property type="entry name" value="Tyr_Pase_dom"/>
</dbReference>
<evidence type="ECO:0000256" key="3">
    <source>
        <dbReference type="ARBA" id="ARBA00013064"/>
    </source>
</evidence>
<feature type="domain" description="Tyrosine specific protein phosphatases" evidence="16">
    <location>
        <begin position="1444"/>
        <end position="1519"/>
    </location>
</feature>